<protein>
    <submittedName>
        <fullName evidence="4">Mammalian cell entry protein</fullName>
    </submittedName>
</protein>
<evidence type="ECO:0000256" key="1">
    <source>
        <dbReference type="ARBA" id="ARBA00004370"/>
    </source>
</evidence>
<keyword evidence="5" id="KW-1185">Reference proteome</keyword>
<name>A0A557XVX5_9MYCO</name>
<comment type="caution">
    <text evidence="4">The sequence shown here is derived from an EMBL/GenBank/DDBJ whole genome shotgun (WGS) entry which is preliminary data.</text>
</comment>
<keyword evidence="3" id="KW-0812">Transmembrane</keyword>
<evidence type="ECO:0000313" key="5">
    <source>
        <dbReference type="Proteomes" id="UP000320513"/>
    </source>
</evidence>
<comment type="subcellular location">
    <subcellularLocation>
        <location evidence="1">Membrane</location>
    </subcellularLocation>
</comment>
<dbReference type="EMBL" id="VMQU01000035">
    <property type="protein sequence ID" value="TVS90181.1"/>
    <property type="molecule type" value="Genomic_DNA"/>
</dbReference>
<reference evidence="4 5" key="1">
    <citation type="submission" date="2019-07" db="EMBL/GenBank/DDBJ databases">
        <title>New Mycobacterium species.</title>
        <authorList>
            <person name="Tortoli E."/>
            <person name="Ghielmetti G."/>
            <person name="Friedel U."/>
            <person name="Trovato A."/>
        </authorList>
    </citation>
    <scope>NUCLEOTIDE SEQUENCE [LARGE SCALE GENOMIC DNA]</scope>
    <source>
        <strain evidence="4 5">16-83</strain>
    </source>
</reference>
<keyword evidence="2 3" id="KW-0472">Membrane</keyword>
<dbReference type="Proteomes" id="UP000320513">
    <property type="component" value="Unassembled WGS sequence"/>
</dbReference>
<evidence type="ECO:0000256" key="2">
    <source>
        <dbReference type="ARBA" id="ARBA00023136"/>
    </source>
</evidence>
<dbReference type="GO" id="GO:0016020">
    <property type="term" value="C:membrane"/>
    <property type="evidence" value="ECO:0007669"/>
    <property type="project" value="UniProtKB-SubCell"/>
</dbReference>
<dbReference type="PANTHER" id="PTHR37042:SF4">
    <property type="entry name" value="OUTER MEMBRANE PROTEIN RV1973"/>
    <property type="match status" value="1"/>
</dbReference>
<dbReference type="OrthoDB" id="4620550at2"/>
<sequence length="182" mass="19825">MSPRRQLVRGARPASGPAVPARRRGLLFVIIVSAAVAAASIALCGLDLKSHEALRQTMIKNAAALSYVRSFMTEFTSPDPDHTQVYTARILAQATGDFAEQYRLNQNTILRQLAEIEPTTGTILDAGVARHNDNGGIEVLVTTKLTSKSPDGRLQAERTSCWVVTVKQEGARWKISNINPMI</sequence>
<proteinExistence type="predicted"/>
<evidence type="ECO:0000313" key="4">
    <source>
        <dbReference type="EMBL" id="TVS90181.1"/>
    </source>
</evidence>
<dbReference type="AlphaFoldDB" id="A0A557XVX5"/>
<evidence type="ECO:0000256" key="3">
    <source>
        <dbReference type="SAM" id="Phobius"/>
    </source>
</evidence>
<organism evidence="4 5">
    <name type="scientific">Mycobacterium helveticum</name>
    <dbReference type="NCBI Taxonomy" id="2592811"/>
    <lineage>
        <taxon>Bacteria</taxon>
        <taxon>Bacillati</taxon>
        <taxon>Actinomycetota</taxon>
        <taxon>Actinomycetes</taxon>
        <taxon>Mycobacteriales</taxon>
        <taxon>Mycobacteriaceae</taxon>
        <taxon>Mycobacterium</taxon>
    </lineage>
</organism>
<keyword evidence="3" id="KW-1133">Transmembrane helix</keyword>
<dbReference type="PANTHER" id="PTHR37042">
    <property type="entry name" value="OUTER MEMBRANE PROTEIN RV1973"/>
    <property type="match status" value="1"/>
</dbReference>
<feature type="transmembrane region" description="Helical" evidence="3">
    <location>
        <begin position="26"/>
        <end position="48"/>
    </location>
</feature>
<accession>A0A557XVX5</accession>
<gene>
    <name evidence="4" type="ORF">FPZ47_10385</name>
</gene>